<protein>
    <recommendedName>
        <fullName evidence="4">Lipoprotein</fullName>
    </recommendedName>
</protein>
<dbReference type="AlphaFoldDB" id="A0A239WIW7"/>
<evidence type="ECO:0000256" key="1">
    <source>
        <dbReference type="SAM" id="MobiDB-lite"/>
    </source>
</evidence>
<gene>
    <name evidence="2" type="ORF">SAMEA4412677_00265</name>
</gene>
<feature type="region of interest" description="Disordered" evidence="1">
    <location>
        <begin position="174"/>
        <end position="238"/>
    </location>
</feature>
<dbReference type="Proteomes" id="UP000215196">
    <property type="component" value="Chromosome 1"/>
</dbReference>
<reference evidence="2 3" key="1">
    <citation type="submission" date="2017-06" db="EMBL/GenBank/DDBJ databases">
        <authorList>
            <consortium name="Pathogen Informatics"/>
        </authorList>
    </citation>
    <scope>NUCLEOTIDE SEQUENCE [LARGE SCALE GENOMIC DNA]</scope>
    <source>
        <strain evidence="2 3">NCTC13490</strain>
    </source>
</reference>
<dbReference type="KEGG" id="ctak:4412677_00265"/>
<accession>A0A239WIW7</accession>
<dbReference type="RefSeq" id="WP_185116906.1">
    <property type="nucleotide sequence ID" value="NZ_LT906465.1"/>
</dbReference>
<dbReference type="EMBL" id="LT906465">
    <property type="protein sequence ID" value="SNV34066.1"/>
    <property type="molecule type" value="Genomic_DNA"/>
</dbReference>
<sequence>MKKILICSMIAVAAVSCNKKTETSNVNSADSSGVFTDEESVADSTLAATTGCYMQVTGNDTLFAQIDDNLGTVTGKLHYKNHQKDSSFGDLLGSSVGDTIKVDYTFQSEGSLSTREIWFLKKDGKLLEGIGPFDKTGEKYANYKNIKFGDGHVLDAVDCKTIANKFPEVTVSSNLNSAPAEPVPVADTKPDAKEETKTAPKPEEKKEVKTESKPAEKTAAKKSEPKKSESKTTEIKKK</sequence>
<evidence type="ECO:0000313" key="3">
    <source>
        <dbReference type="Proteomes" id="UP000215196"/>
    </source>
</evidence>
<organism evidence="2 3">
    <name type="scientific">Chryseobacterium taklimakanense</name>
    <dbReference type="NCBI Taxonomy" id="536441"/>
    <lineage>
        <taxon>Bacteria</taxon>
        <taxon>Pseudomonadati</taxon>
        <taxon>Bacteroidota</taxon>
        <taxon>Flavobacteriia</taxon>
        <taxon>Flavobacteriales</taxon>
        <taxon>Weeksellaceae</taxon>
        <taxon>Chryseobacterium group</taxon>
        <taxon>Chryseobacterium</taxon>
    </lineage>
</organism>
<proteinExistence type="predicted"/>
<feature type="compositionally biased region" description="Basic and acidic residues" evidence="1">
    <location>
        <begin position="188"/>
        <end position="238"/>
    </location>
</feature>
<keyword evidence="3" id="KW-1185">Reference proteome</keyword>
<name>A0A239WIW7_9FLAO</name>
<evidence type="ECO:0000313" key="2">
    <source>
        <dbReference type="EMBL" id="SNV34066.1"/>
    </source>
</evidence>
<evidence type="ECO:0008006" key="4">
    <source>
        <dbReference type="Google" id="ProtNLM"/>
    </source>
</evidence>
<dbReference type="PROSITE" id="PS51257">
    <property type="entry name" value="PROKAR_LIPOPROTEIN"/>
    <property type="match status" value="1"/>
</dbReference>